<gene>
    <name evidence="1" type="ordered locus">Rcas_0630</name>
</gene>
<proteinExistence type="predicted"/>
<organism evidence="1 2">
    <name type="scientific">Roseiflexus castenholzii (strain DSM 13941 / HLO8)</name>
    <dbReference type="NCBI Taxonomy" id="383372"/>
    <lineage>
        <taxon>Bacteria</taxon>
        <taxon>Bacillati</taxon>
        <taxon>Chloroflexota</taxon>
        <taxon>Chloroflexia</taxon>
        <taxon>Chloroflexales</taxon>
        <taxon>Roseiflexineae</taxon>
        <taxon>Roseiflexaceae</taxon>
        <taxon>Roseiflexus</taxon>
    </lineage>
</organism>
<keyword evidence="2" id="KW-1185">Reference proteome</keyword>
<evidence type="ECO:0000313" key="2">
    <source>
        <dbReference type="Proteomes" id="UP000000263"/>
    </source>
</evidence>
<dbReference type="Proteomes" id="UP000000263">
    <property type="component" value="Chromosome"/>
</dbReference>
<dbReference type="HOGENOM" id="CLU_2344844_0_0_0"/>
<dbReference type="EMBL" id="CP000804">
    <property type="protein sequence ID" value="ABU56755.1"/>
    <property type="molecule type" value="Genomic_DNA"/>
</dbReference>
<evidence type="ECO:0000313" key="1">
    <source>
        <dbReference type="EMBL" id="ABU56755.1"/>
    </source>
</evidence>
<dbReference type="AlphaFoldDB" id="A7NH08"/>
<name>A7NH08_ROSCS</name>
<reference evidence="1 2" key="1">
    <citation type="submission" date="2007-08" db="EMBL/GenBank/DDBJ databases">
        <title>Complete sequence of Roseiflexus castenholzii DSM 13941.</title>
        <authorList>
            <consortium name="US DOE Joint Genome Institute"/>
            <person name="Copeland A."/>
            <person name="Lucas S."/>
            <person name="Lapidus A."/>
            <person name="Barry K."/>
            <person name="Glavina del Rio T."/>
            <person name="Dalin E."/>
            <person name="Tice H."/>
            <person name="Pitluck S."/>
            <person name="Thompson L.S."/>
            <person name="Brettin T."/>
            <person name="Bruce D."/>
            <person name="Detter J.C."/>
            <person name="Han C."/>
            <person name="Tapia R."/>
            <person name="Schmutz J."/>
            <person name="Larimer F."/>
            <person name="Land M."/>
            <person name="Hauser L."/>
            <person name="Kyrpides N."/>
            <person name="Mikhailova N."/>
            <person name="Bryant D.A."/>
            <person name="Hanada S."/>
            <person name="Tsukatani Y."/>
            <person name="Richardson P."/>
        </authorList>
    </citation>
    <scope>NUCLEOTIDE SEQUENCE [LARGE SCALE GENOMIC DNA]</scope>
    <source>
        <strain evidence="2">DSM 13941 / HLO8</strain>
    </source>
</reference>
<dbReference type="KEGG" id="rca:Rcas_0630"/>
<accession>A7NH08</accession>
<protein>
    <submittedName>
        <fullName evidence="1">Uncharacterized protein</fullName>
    </submittedName>
</protein>
<sequence length="97" mass="11289">MTAEKEEMPMEKTITMQIPRHWLEGVPEEPMTLQQIFRLGLYQYKVERALALYRDGVGSLGYIAEQVGLSKRDLIREARMRGIEPDFSEETVQEELS</sequence>